<reference evidence="4" key="1">
    <citation type="submission" date="2018-06" db="EMBL/GenBank/DDBJ databases">
        <authorList>
            <person name="Khan S.A."/>
        </authorList>
    </citation>
    <scope>NUCLEOTIDE SEQUENCE [LARGE SCALE GENOMIC DNA]</scope>
    <source>
        <strain evidence="4">DB-1506</strain>
    </source>
</reference>
<keyword evidence="4" id="KW-1185">Reference proteome</keyword>
<organism evidence="3 4">
    <name type="scientific">Roseicella frigidaeris</name>
    <dbReference type="NCBI Taxonomy" id="2230885"/>
    <lineage>
        <taxon>Bacteria</taxon>
        <taxon>Pseudomonadati</taxon>
        <taxon>Pseudomonadota</taxon>
        <taxon>Alphaproteobacteria</taxon>
        <taxon>Acetobacterales</taxon>
        <taxon>Roseomonadaceae</taxon>
        <taxon>Roseicella</taxon>
    </lineage>
</organism>
<dbReference type="PANTHER" id="PTHR42928:SF5">
    <property type="entry name" value="BLR1237 PROTEIN"/>
    <property type="match status" value="1"/>
</dbReference>
<dbReference type="AlphaFoldDB" id="A0A327M8C0"/>
<name>A0A327M8C0_9PROT</name>
<dbReference type="SUPFAM" id="SSF53850">
    <property type="entry name" value="Periplasmic binding protein-like II"/>
    <property type="match status" value="1"/>
</dbReference>
<dbReference type="CDD" id="cd13578">
    <property type="entry name" value="PBP2_Bug27"/>
    <property type="match status" value="1"/>
</dbReference>
<gene>
    <name evidence="3" type="ORF">DOO78_12670</name>
</gene>
<comment type="similarity">
    <text evidence="1">Belongs to the UPF0065 (bug) family.</text>
</comment>
<sequence length="332" mass="34538">MRTPRRTLLGALPLLAAPRLLQAQPAATGAWPNRPIRLIVPFQAGGATDVTARVIAEQIGTLLGQPVVIDNRAGAGGNLGADAVAKAEPDGHTLLMATIGTASINQYLYQKLPYDPQKDLAPIALVNEVANGVIVDARVPAQSLAELVALAKGDPGGMNYGTPGNGTSGHLCGELLKARAGIDLQHVPYRGTGAVIPELLAGRLQVAVDNLPAYLPHLASGALRLLAVTSKERWFTAPETPTVAEAGATLGLKGFEAVAWFGLQAPAKVPRPVIEAVAGATLRALGEASVQAKLREIGSAPRPMGPEDFGRFIASENAKWSEVVRISGARLE</sequence>
<dbReference type="Gene3D" id="3.40.190.150">
    <property type="entry name" value="Bordetella uptake gene, domain 1"/>
    <property type="match status" value="1"/>
</dbReference>
<dbReference type="EMBL" id="QLIX01000008">
    <property type="protein sequence ID" value="RAI58544.1"/>
    <property type="molecule type" value="Genomic_DNA"/>
</dbReference>
<proteinExistence type="inferred from homology"/>
<evidence type="ECO:0000256" key="2">
    <source>
        <dbReference type="SAM" id="SignalP"/>
    </source>
</evidence>
<dbReference type="PIRSF" id="PIRSF017082">
    <property type="entry name" value="YflP"/>
    <property type="match status" value="1"/>
</dbReference>
<dbReference type="Proteomes" id="UP000249065">
    <property type="component" value="Unassembled WGS sequence"/>
</dbReference>
<dbReference type="InterPro" id="IPR005064">
    <property type="entry name" value="BUG"/>
</dbReference>
<comment type="caution">
    <text evidence="3">The sequence shown here is derived from an EMBL/GenBank/DDBJ whole genome shotgun (WGS) entry which is preliminary data.</text>
</comment>
<evidence type="ECO:0000256" key="1">
    <source>
        <dbReference type="ARBA" id="ARBA00006987"/>
    </source>
</evidence>
<dbReference type="Gene3D" id="3.40.190.10">
    <property type="entry name" value="Periplasmic binding protein-like II"/>
    <property type="match status" value="1"/>
</dbReference>
<accession>A0A327M8C0</accession>
<dbReference type="PANTHER" id="PTHR42928">
    <property type="entry name" value="TRICARBOXYLATE-BINDING PROTEIN"/>
    <property type="match status" value="1"/>
</dbReference>
<dbReference type="RefSeq" id="WP_111470160.1">
    <property type="nucleotide sequence ID" value="NZ_QLIX01000008.1"/>
</dbReference>
<feature type="signal peptide" evidence="2">
    <location>
        <begin position="1"/>
        <end position="23"/>
    </location>
</feature>
<dbReference type="OrthoDB" id="7259884at2"/>
<protein>
    <submittedName>
        <fullName evidence="3">Tripartite tricarboxylate transporter substrate binding protein</fullName>
    </submittedName>
</protein>
<evidence type="ECO:0000313" key="3">
    <source>
        <dbReference type="EMBL" id="RAI58544.1"/>
    </source>
</evidence>
<dbReference type="InterPro" id="IPR042100">
    <property type="entry name" value="Bug_dom1"/>
</dbReference>
<dbReference type="Pfam" id="PF03401">
    <property type="entry name" value="TctC"/>
    <property type="match status" value="1"/>
</dbReference>
<feature type="chain" id="PRO_5016264734" evidence="2">
    <location>
        <begin position="24"/>
        <end position="332"/>
    </location>
</feature>
<evidence type="ECO:0000313" key="4">
    <source>
        <dbReference type="Proteomes" id="UP000249065"/>
    </source>
</evidence>
<keyword evidence="2" id="KW-0732">Signal</keyword>